<reference evidence="5" key="2">
    <citation type="submission" date="2012-11" db="EMBL/GenBank/DDBJ databases">
        <authorList>
            <person name="Kuo A."/>
            <person name="Curtis B.A."/>
            <person name="Tanifuji G."/>
            <person name="Burki F."/>
            <person name="Gruber A."/>
            <person name="Irimia M."/>
            <person name="Maruyama S."/>
            <person name="Arias M.C."/>
            <person name="Ball S.G."/>
            <person name="Gile G.H."/>
            <person name="Hirakawa Y."/>
            <person name="Hopkins J.F."/>
            <person name="Rensing S.A."/>
            <person name="Schmutz J."/>
            <person name="Symeonidi A."/>
            <person name="Elias M."/>
            <person name="Eveleigh R.J."/>
            <person name="Herman E.K."/>
            <person name="Klute M.J."/>
            <person name="Nakayama T."/>
            <person name="Obornik M."/>
            <person name="Reyes-Prieto A."/>
            <person name="Armbrust E.V."/>
            <person name="Aves S.J."/>
            <person name="Beiko R.G."/>
            <person name="Coutinho P."/>
            <person name="Dacks J.B."/>
            <person name="Durnford D.G."/>
            <person name="Fast N.M."/>
            <person name="Green B.R."/>
            <person name="Grisdale C."/>
            <person name="Hempe F."/>
            <person name="Henrissat B."/>
            <person name="Hoppner M.P."/>
            <person name="Ishida K.-I."/>
            <person name="Kim E."/>
            <person name="Koreny L."/>
            <person name="Kroth P.G."/>
            <person name="Liu Y."/>
            <person name="Malik S.-B."/>
            <person name="Maier U.G."/>
            <person name="McRose D."/>
            <person name="Mock T."/>
            <person name="Neilson J.A."/>
            <person name="Onodera N.T."/>
            <person name="Poole A.M."/>
            <person name="Pritham E.J."/>
            <person name="Richards T.A."/>
            <person name="Rocap G."/>
            <person name="Roy S.W."/>
            <person name="Sarai C."/>
            <person name="Schaack S."/>
            <person name="Shirato S."/>
            <person name="Slamovits C.H."/>
            <person name="Spencer D.F."/>
            <person name="Suzuki S."/>
            <person name="Worden A.Z."/>
            <person name="Zauner S."/>
            <person name="Barry K."/>
            <person name="Bell C."/>
            <person name="Bharti A.K."/>
            <person name="Crow J.A."/>
            <person name="Grimwood J."/>
            <person name="Kramer R."/>
            <person name="Lindquist E."/>
            <person name="Lucas S."/>
            <person name="Salamov A."/>
            <person name="McFadden G.I."/>
            <person name="Lane C.E."/>
            <person name="Keeling P.J."/>
            <person name="Gray M.W."/>
            <person name="Grigoriev I.V."/>
            <person name="Archibald J.M."/>
        </authorList>
    </citation>
    <scope>NUCLEOTIDE SEQUENCE</scope>
    <source>
        <strain evidence="5">CCMP2712</strain>
    </source>
</reference>
<evidence type="ECO:0000256" key="2">
    <source>
        <dbReference type="SAM" id="SignalP"/>
    </source>
</evidence>
<keyword evidence="1" id="KW-1133">Transmembrane helix</keyword>
<reference evidence="3 5" key="1">
    <citation type="journal article" date="2012" name="Nature">
        <title>Algal genomes reveal evolutionary mosaicism and the fate of nucleomorphs.</title>
        <authorList>
            <consortium name="DOE Joint Genome Institute"/>
            <person name="Curtis B.A."/>
            <person name="Tanifuji G."/>
            <person name="Burki F."/>
            <person name="Gruber A."/>
            <person name="Irimia M."/>
            <person name="Maruyama S."/>
            <person name="Arias M.C."/>
            <person name="Ball S.G."/>
            <person name="Gile G.H."/>
            <person name="Hirakawa Y."/>
            <person name="Hopkins J.F."/>
            <person name="Kuo A."/>
            <person name="Rensing S.A."/>
            <person name="Schmutz J."/>
            <person name="Symeonidi A."/>
            <person name="Elias M."/>
            <person name="Eveleigh R.J."/>
            <person name="Herman E.K."/>
            <person name="Klute M.J."/>
            <person name="Nakayama T."/>
            <person name="Obornik M."/>
            <person name="Reyes-Prieto A."/>
            <person name="Armbrust E.V."/>
            <person name="Aves S.J."/>
            <person name="Beiko R.G."/>
            <person name="Coutinho P."/>
            <person name="Dacks J.B."/>
            <person name="Durnford D.G."/>
            <person name="Fast N.M."/>
            <person name="Green B.R."/>
            <person name="Grisdale C.J."/>
            <person name="Hempel F."/>
            <person name="Henrissat B."/>
            <person name="Hoppner M.P."/>
            <person name="Ishida K."/>
            <person name="Kim E."/>
            <person name="Koreny L."/>
            <person name="Kroth P.G."/>
            <person name="Liu Y."/>
            <person name="Malik S.B."/>
            <person name="Maier U.G."/>
            <person name="McRose D."/>
            <person name="Mock T."/>
            <person name="Neilson J.A."/>
            <person name="Onodera N.T."/>
            <person name="Poole A.M."/>
            <person name="Pritham E.J."/>
            <person name="Richards T.A."/>
            <person name="Rocap G."/>
            <person name="Roy S.W."/>
            <person name="Sarai C."/>
            <person name="Schaack S."/>
            <person name="Shirato S."/>
            <person name="Slamovits C.H."/>
            <person name="Spencer D.F."/>
            <person name="Suzuki S."/>
            <person name="Worden A.Z."/>
            <person name="Zauner S."/>
            <person name="Barry K."/>
            <person name="Bell C."/>
            <person name="Bharti A.K."/>
            <person name="Crow J.A."/>
            <person name="Grimwood J."/>
            <person name="Kramer R."/>
            <person name="Lindquist E."/>
            <person name="Lucas S."/>
            <person name="Salamov A."/>
            <person name="McFadden G.I."/>
            <person name="Lane C.E."/>
            <person name="Keeling P.J."/>
            <person name="Gray M.W."/>
            <person name="Grigoriev I.V."/>
            <person name="Archibald J.M."/>
        </authorList>
    </citation>
    <scope>NUCLEOTIDE SEQUENCE</scope>
    <source>
        <strain evidence="3 5">CCMP2712</strain>
    </source>
</reference>
<dbReference type="KEGG" id="gtt:GUITHDRAFT_164828"/>
<protein>
    <recommendedName>
        <fullName evidence="6">FZ domain-containing protein</fullName>
    </recommendedName>
</protein>
<evidence type="ECO:0000313" key="4">
    <source>
        <dbReference type="EnsemblProtists" id="EKX39798"/>
    </source>
</evidence>
<feature type="signal peptide" evidence="2">
    <location>
        <begin position="1"/>
        <end position="21"/>
    </location>
</feature>
<dbReference type="AlphaFoldDB" id="L1IUA7"/>
<keyword evidence="1" id="KW-0472">Membrane</keyword>
<dbReference type="PaxDb" id="55529-EKX39798"/>
<keyword evidence="1" id="KW-0812">Transmembrane</keyword>
<feature type="chain" id="PRO_5008770523" description="FZ domain-containing protein" evidence="2">
    <location>
        <begin position="22"/>
        <end position="301"/>
    </location>
</feature>
<keyword evidence="5" id="KW-1185">Reference proteome</keyword>
<reference evidence="4" key="3">
    <citation type="submission" date="2016-03" db="UniProtKB">
        <authorList>
            <consortium name="EnsemblProtists"/>
        </authorList>
    </citation>
    <scope>IDENTIFICATION</scope>
</reference>
<keyword evidence="2" id="KW-0732">Signal</keyword>
<dbReference type="RefSeq" id="XP_005826778.1">
    <property type="nucleotide sequence ID" value="XM_005826721.1"/>
</dbReference>
<dbReference type="EMBL" id="JH993036">
    <property type="protein sequence ID" value="EKX39798.1"/>
    <property type="molecule type" value="Genomic_DNA"/>
</dbReference>
<evidence type="ECO:0000313" key="5">
    <source>
        <dbReference type="Proteomes" id="UP000011087"/>
    </source>
</evidence>
<organism evidence="3">
    <name type="scientific">Guillardia theta (strain CCMP2712)</name>
    <name type="common">Cryptophyte</name>
    <dbReference type="NCBI Taxonomy" id="905079"/>
    <lineage>
        <taxon>Eukaryota</taxon>
        <taxon>Cryptophyceae</taxon>
        <taxon>Pyrenomonadales</taxon>
        <taxon>Geminigeraceae</taxon>
        <taxon>Guillardia</taxon>
    </lineage>
</organism>
<feature type="transmembrane region" description="Helical" evidence="1">
    <location>
        <begin position="280"/>
        <end position="300"/>
    </location>
</feature>
<name>L1IUA7_GUITC</name>
<feature type="non-terminal residue" evidence="3">
    <location>
        <position position="1"/>
    </location>
</feature>
<dbReference type="SUPFAM" id="SSF63501">
    <property type="entry name" value="Frizzled cysteine-rich domain"/>
    <property type="match status" value="1"/>
</dbReference>
<dbReference type="GeneID" id="17296603"/>
<dbReference type="Proteomes" id="UP000011087">
    <property type="component" value="Unassembled WGS sequence"/>
</dbReference>
<sequence length="301" mass="33510">MMAISGLRLLLLAIMAGKAKGQSATVAAAGATDVQPRSDKFAFPFSYPCQIPVYTLPGEQGLFKKAADGTFERQAANDPIYQCSVLEGDISESYCKRNAPNWSPSQLWCTYPDGDAMARNAVEVVMAKPSARNKYCQMAMKAYLCTLYFRPCNETGGLVRPICLEDCLNAYKACGFSKGWRDLQCGEEIKAGWVTFMGDTRYPPDEKGNDLWNTGMPSCERAMLRSDLSLRDALLQHQTWTDQIVNNFNKIFGKSTRQALNGKVTVQLSSATRCRHHSMWLMHLMGSASCLFCISVLFLYM</sequence>
<evidence type="ECO:0000313" key="3">
    <source>
        <dbReference type="EMBL" id="EKX39798.1"/>
    </source>
</evidence>
<dbReference type="Gene3D" id="1.10.2000.10">
    <property type="entry name" value="Frizzled cysteine-rich domain"/>
    <property type="match status" value="1"/>
</dbReference>
<gene>
    <name evidence="3" type="ORF">GUITHDRAFT_164828</name>
</gene>
<evidence type="ECO:0000256" key="1">
    <source>
        <dbReference type="SAM" id="Phobius"/>
    </source>
</evidence>
<dbReference type="HOGENOM" id="CLU_925751_0_0_1"/>
<evidence type="ECO:0008006" key="6">
    <source>
        <dbReference type="Google" id="ProtNLM"/>
    </source>
</evidence>
<dbReference type="InterPro" id="IPR036790">
    <property type="entry name" value="Frizzled_dom_sf"/>
</dbReference>
<proteinExistence type="predicted"/>
<dbReference type="EnsemblProtists" id="EKX39798">
    <property type="protein sequence ID" value="EKX39798"/>
    <property type="gene ID" value="GUITHDRAFT_164828"/>
</dbReference>
<accession>L1IUA7</accession>